<name>A0A2P0VNT5_9VIRU</name>
<reference evidence="2" key="1">
    <citation type="journal article" date="2018" name="Virology">
        <title>A giant virus infecting green algae encodes key fermentation genes.</title>
        <authorList>
            <person name="Schvarcz C.R."/>
            <person name="Steward G.F."/>
        </authorList>
    </citation>
    <scope>NUCLEOTIDE SEQUENCE [LARGE SCALE GENOMIC DNA]</scope>
</reference>
<keyword evidence="1" id="KW-0472">Membrane</keyword>
<evidence type="ECO:0000256" key="1">
    <source>
        <dbReference type="SAM" id="Phobius"/>
    </source>
</evidence>
<accession>A0A2P0VNT5</accession>
<sequence length="67" mass="7255">MVSALTKDSVAEISAKTVSTIKDITLELPTARNVEDIGEILLKGDRKMYVGITLIILAVIIIILRSS</sequence>
<proteinExistence type="predicted"/>
<feature type="transmembrane region" description="Helical" evidence="1">
    <location>
        <begin position="48"/>
        <end position="64"/>
    </location>
</feature>
<dbReference type="Proteomes" id="UP000244773">
    <property type="component" value="Segment"/>
</dbReference>
<keyword evidence="1" id="KW-0812">Transmembrane</keyword>
<protein>
    <submittedName>
        <fullName evidence="2">Uncharacterized protein</fullName>
    </submittedName>
</protein>
<keyword evidence="3" id="KW-1185">Reference proteome</keyword>
<gene>
    <name evidence="2" type="ORF">TetV_479</name>
</gene>
<dbReference type="EMBL" id="KY322437">
    <property type="protein sequence ID" value="AUF82561.1"/>
    <property type="molecule type" value="Genomic_DNA"/>
</dbReference>
<evidence type="ECO:0000313" key="3">
    <source>
        <dbReference type="Proteomes" id="UP000244773"/>
    </source>
</evidence>
<keyword evidence="1" id="KW-1133">Transmembrane helix</keyword>
<organism evidence="2">
    <name type="scientific">Tetraselmis virus 1</name>
    <dbReference type="NCBI Taxonomy" id="2060617"/>
    <lineage>
        <taxon>Viruses</taxon>
        <taxon>Varidnaviria</taxon>
        <taxon>Bamfordvirae</taxon>
        <taxon>Nucleocytoviricota</taxon>
        <taxon>Megaviricetes</taxon>
        <taxon>Imitervirales</taxon>
        <taxon>Allomimiviridae</taxon>
        <taxon>Oceanusvirus</taxon>
        <taxon>Oceanusvirus kaneohense</taxon>
    </lineage>
</organism>
<evidence type="ECO:0000313" key="2">
    <source>
        <dbReference type="EMBL" id="AUF82561.1"/>
    </source>
</evidence>